<evidence type="ECO:0000259" key="5">
    <source>
        <dbReference type="PROSITE" id="PS50122"/>
    </source>
</evidence>
<dbReference type="EMBL" id="MKIP01000058">
    <property type="protein sequence ID" value="OLP58075.1"/>
    <property type="molecule type" value="Genomic_DNA"/>
</dbReference>
<dbReference type="Pfam" id="PF01339">
    <property type="entry name" value="CheB_methylest"/>
    <property type="match status" value="1"/>
</dbReference>
<proteinExistence type="predicted"/>
<gene>
    <name evidence="6" type="ORF">BJF93_05425</name>
</gene>
<evidence type="ECO:0000256" key="2">
    <source>
        <dbReference type="ARBA" id="ARBA00039140"/>
    </source>
</evidence>
<dbReference type="PANTHER" id="PTHR42872:SF6">
    <property type="entry name" value="PROTEIN-GLUTAMATE METHYLESTERASE_PROTEIN-GLUTAMINE GLUTAMINASE"/>
    <property type="match status" value="1"/>
</dbReference>
<keyword evidence="1 4" id="KW-0378">Hydrolase</keyword>
<evidence type="ECO:0000256" key="3">
    <source>
        <dbReference type="ARBA" id="ARBA00048267"/>
    </source>
</evidence>
<feature type="active site" evidence="4">
    <location>
        <position position="16"/>
    </location>
</feature>
<protein>
    <recommendedName>
        <fullName evidence="2">protein-glutamate methylesterase</fullName>
        <ecNumber evidence="2">3.1.1.61</ecNumber>
    </recommendedName>
</protein>
<evidence type="ECO:0000313" key="7">
    <source>
        <dbReference type="Proteomes" id="UP000186364"/>
    </source>
</evidence>
<evidence type="ECO:0000256" key="4">
    <source>
        <dbReference type="PROSITE-ProRule" id="PRU00050"/>
    </source>
</evidence>
<evidence type="ECO:0000313" key="6">
    <source>
        <dbReference type="EMBL" id="OLP58075.1"/>
    </source>
</evidence>
<dbReference type="Gene3D" id="3.40.50.180">
    <property type="entry name" value="Methylesterase CheB, C-terminal domain"/>
    <property type="match status" value="1"/>
</dbReference>
<comment type="catalytic activity">
    <reaction evidence="3">
        <text>[protein]-L-glutamate 5-O-methyl ester + H2O = L-glutamyl-[protein] + methanol + H(+)</text>
        <dbReference type="Rhea" id="RHEA:23236"/>
        <dbReference type="Rhea" id="RHEA-COMP:10208"/>
        <dbReference type="Rhea" id="RHEA-COMP:10311"/>
        <dbReference type="ChEBI" id="CHEBI:15377"/>
        <dbReference type="ChEBI" id="CHEBI:15378"/>
        <dbReference type="ChEBI" id="CHEBI:17790"/>
        <dbReference type="ChEBI" id="CHEBI:29973"/>
        <dbReference type="ChEBI" id="CHEBI:82795"/>
        <dbReference type="EC" id="3.1.1.61"/>
    </reaction>
</comment>
<dbReference type="OrthoDB" id="9791760at2"/>
<dbReference type="EC" id="3.1.1.61" evidence="2"/>
<dbReference type="PANTHER" id="PTHR42872">
    <property type="entry name" value="PROTEIN-GLUTAMATE METHYLESTERASE/PROTEIN-GLUTAMINE GLUTAMINASE"/>
    <property type="match status" value="1"/>
</dbReference>
<feature type="domain" description="CheB-type methylesterase" evidence="5">
    <location>
        <begin position="4"/>
        <end position="191"/>
    </location>
</feature>
<name>A0A1Q9AS04_9HYPH</name>
<dbReference type="CDD" id="cd16433">
    <property type="entry name" value="CheB"/>
    <property type="match status" value="1"/>
</dbReference>
<dbReference type="GO" id="GO:0008984">
    <property type="term" value="F:protein-glutamate methylesterase activity"/>
    <property type="evidence" value="ECO:0007669"/>
    <property type="project" value="UniProtKB-EC"/>
</dbReference>
<keyword evidence="4" id="KW-0145">Chemotaxis</keyword>
<dbReference type="GO" id="GO:0000156">
    <property type="term" value="F:phosphorelay response regulator activity"/>
    <property type="evidence" value="ECO:0007669"/>
    <property type="project" value="InterPro"/>
</dbReference>
<feature type="active site" evidence="4">
    <location>
        <position position="43"/>
    </location>
</feature>
<dbReference type="GO" id="GO:0006935">
    <property type="term" value="P:chemotaxis"/>
    <property type="evidence" value="ECO:0007669"/>
    <property type="project" value="UniProtKB-UniRule"/>
</dbReference>
<dbReference type="AlphaFoldDB" id="A0A1Q9AS04"/>
<feature type="active site" evidence="4">
    <location>
        <position position="133"/>
    </location>
</feature>
<evidence type="ECO:0000256" key="1">
    <source>
        <dbReference type="ARBA" id="ARBA00022801"/>
    </source>
</evidence>
<reference evidence="6 7" key="1">
    <citation type="submission" date="2016-09" db="EMBL/GenBank/DDBJ databases">
        <title>Rhizobium sp. nov., a novel species isolated from the rice rhizosphere.</title>
        <authorList>
            <person name="Zhao J."/>
            <person name="Zhang X."/>
        </authorList>
    </citation>
    <scope>NUCLEOTIDE SEQUENCE [LARGE SCALE GENOMIC DNA]</scope>
    <source>
        <strain evidence="6 7">1.7048</strain>
    </source>
</reference>
<dbReference type="InterPro" id="IPR011247">
    <property type="entry name" value="Chemotax_prot-Glu_Me-esterase"/>
</dbReference>
<dbReference type="InterPro" id="IPR000673">
    <property type="entry name" value="Sig_transdc_resp-reg_Me-estase"/>
</dbReference>
<dbReference type="SUPFAM" id="SSF52738">
    <property type="entry name" value="Methylesterase CheB, C-terminal domain"/>
    <property type="match status" value="1"/>
</dbReference>
<comment type="caution">
    <text evidence="6">The sequence shown here is derived from an EMBL/GenBank/DDBJ whole genome shotgun (WGS) entry which is preliminary data.</text>
</comment>
<dbReference type="Proteomes" id="UP000186364">
    <property type="component" value="Unassembled WGS sequence"/>
</dbReference>
<dbReference type="RefSeq" id="WP_075629285.1">
    <property type="nucleotide sequence ID" value="NZ_FOAM01000013.1"/>
</dbReference>
<dbReference type="InterPro" id="IPR035909">
    <property type="entry name" value="CheB_C"/>
</dbReference>
<accession>A0A1Q9AS04</accession>
<dbReference type="GO" id="GO:0005737">
    <property type="term" value="C:cytoplasm"/>
    <property type="evidence" value="ECO:0007669"/>
    <property type="project" value="InterPro"/>
</dbReference>
<keyword evidence="7" id="KW-1185">Reference proteome</keyword>
<organism evidence="6 7">
    <name type="scientific">Xaviernesmea oryzae</name>
    <dbReference type="NCBI Taxonomy" id="464029"/>
    <lineage>
        <taxon>Bacteria</taxon>
        <taxon>Pseudomonadati</taxon>
        <taxon>Pseudomonadota</taxon>
        <taxon>Alphaproteobacteria</taxon>
        <taxon>Hyphomicrobiales</taxon>
        <taxon>Rhizobiaceae</taxon>
        <taxon>Rhizobium/Agrobacterium group</taxon>
        <taxon>Xaviernesmea</taxon>
    </lineage>
</organism>
<sequence>MELRRSSLNLIVIGGSAGALDPLRRILSRMPADLPAAILIVIHIPPDSKGLYAALCAGPLPIERVRDGMQMMPGHVYIAPPDAHLLVMDDHLRLGHGPRENLSRPAIDPLFRSAALAAGPRTIAVILSGWLDDGVSGLVAVKRCLGLALVQSPEDAEASDMPRAACDAVAPDGIGAPEALADAILERLALIEGDGGLQRAPPPADLVVEVDIALGGRSNSLVIGKLGAPSLLTCPDCGGVLSTVTRASPEPAAAGCQEPERYRCQTGHAFTDATLLERKEGAVDEALRVALRILEERATLIDRMRRDAEQGGRGGMGEIYRQRARLYRDQAEVLRRAILDKIVEPAVPVLPDKSGL</sequence>
<dbReference type="PIRSF" id="PIRSF036461">
    <property type="entry name" value="Chmtx_methlestr"/>
    <property type="match status" value="1"/>
</dbReference>
<dbReference type="PROSITE" id="PS50122">
    <property type="entry name" value="CHEB"/>
    <property type="match status" value="1"/>
</dbReference>